<evidence type="ECO:0008006" key="5">
    <source>
        <dbReference type="Google" id="ProtNLM"/>
    </source>
</evidence>
<evidence type="ECO:0000256" key="2">
    <source>
        <dbReference type="SAM" id="SignalP"/>
    </source>
</evidence>
<reference evidence="3 4" key="1">
    <citation type="submission" date="2020-05" db="EMBL/GenBank/DDBJ databases">
        <title>Complete genome of Clostridium estertheticum subspecies estertheticum, isolated from Vacuum packed lamb meat from New Zealand imported to Switzerland.</title>
        <authorList>
            <person name="Wambui J."/>
            <person name="Stevens M.J.A."/>
            <person name="Stephan R."/>
        </authorList>
    </citation>
    <scope>NUCLEOTIDE SEQUENCE [LARGE SCALE GENOMIC DNA]</scope>
    <source>
        <strain evidence="3 4">CEST001</strain>
    </source>
</reference>
<evidence type="ECO:0000313" key="3">
    <source>
        <dbReference type="EMBL" id="NNU74381.1"/>
    </source>
</evidence>
<dbReference type="PROSITE" id="PS51257">
    <property type="entry name" value="PROKAR_LIPOPROTEIN"/>
    <property type="match status" value="1"/>
</dbReference>
<name>A0A7Y3SS66_9CLOT</name>
<dbReference type="GeneID" id="83592305"/>
<feature type="chain" id="PRO_5038407078" description="Lipoprotein" evidence="2">
    <location>
        <begin position="26"/>
        <end position="181"/>
    </location>
</feature>
<organism evidence="3 4">
    <name type="scientific">Clostridium estertheticum</name>
    <dbReference type="NCBI Taxonomy" id="238834"/>
    <lineage>
        <taxon>Bacteria</taxon>
        <taxon>Bacillati</taxon>
        <taxon>Bacillota</taxon>
        <taxon>Clostridia</taxon>
        <taxon>Eubacteriales</taxon>
        <taxon>Clostridiaceae</taxon>
        <taxon>Clostridium</taxon>
    </lineage>
</organism>
<accession>A0A7Y3SS66</accession>
<dbReference type="AlphaFoldDB" id="A0A7Y3SS66"/>
<feature type="compositionally biased region" description="Polar residues" evidence="1">
    <location>
        <begin position="89"/>
        <end position="99"/>
    </location>
</feature>
<dbReference type="EMBL" id="JABEYB010000001">
    <property type="protein sequence ID" value="NNU74381.1"/>
    <property type="molecule type" value="Genomic_DNA"/>
</dbReference>
<evidence type="ECO:0000256" key="1">
    <source>
        <dbReference type="SAM" id="MobiDB-lite"/>
    </source>
</evidence>
<keyword evidence="2" id="KW-0732">Signal</keyword>
<sequence length="181" mass="19109">MKNTKISLTLISVSMTILLFTGCNMSNSTKAPMNNTNRSNQINKSNQSMSTASMKTLYSNTLKELVTAKTITNTQSKKVLSAITKNMSQGSVTNNSNVATPNTGTTGTPGATGSTGTTESTRTPGTKDTTGTGTTNSTNQIETTNDTNVINGLSSLVKSKVITQVQADTIQQKIQTNLENM</sequence>
<dbReference type="RefSeq" id="WP_171295249.1">
    <property type="nucleotide sequence ID" value="NZ_CP077615.1"/>
</dbReference>
<feature type="region of interest" description="Disordered" evidence="1">
    <location>
        <begin position="89"/>
        <end position="143"/>
    </location>
</feature>
<gene>
    <name evidence="3" type="ORF">HLQ16_00280</name>
</gene>
<feature type="compositionally biased region" description="Low complexity" evidence="1">
    <location>
        <begin position="100"/>
        <end position="138"/>
    </location>
</feature>
<feature type="region of interest" description="Disordered" evidence="1">
    <location>
        <begin position="30"/>
        <end position="49"/>
    </location>
</feature>
<proteinExistence type="predicted"/>
<evidence type="ECO:0000313" key="4">
    <source>
        <dbReference type="Proteomes" id="UP000531659"/>
    </source>
</evidence>
<comment type="caution">
    <text evidence="3">The sequence shown here is derived from an EMBL/GenBank/DDBJ whole genome shotgun (WGS) entry which is preliminary data.</text>
</comment>
<feature type="signal peptide" evidence="2">
    <location>
        <begin position="1"/>
        <end position="25"/>
    </location>
</feature>
<protein>
    <recommendedName>
        <fullName evidence="5">Lipoprotein</fullName>
    </recommendedName>
</protein>
<dbReference type="Proteomes" id="UP000531659">
    <property type="component" value="Unassembled WGS sequence"/>
</dbReference>